<evidence type="ECO:0000313" key="2">
    <source>
        <dbReference type="EMBL" id="AMS06537.1"/>
    </source>
</evidence>
<feature type="transmembrane region" description="Helical" evidence="1">
    <location>
        <begin position="36"/>
        <end position="56"/>
    </location>
</feature>
<feature type="transmembrane region" description="Helical" evidence="1">
    <location>
        <begin position="12"/>
        <end position="30"/>
    </location>
</feature>
<dbReference type="Proteomes" id="UP000075221">
    <property type="component" value="Chromosome"/>
</dbReference>
<dbReference type="EMBL" id="CP014352">
    <property type="protein sequence ID" value="AMS06537.1"/>
    <property type="molecule type" value="Genomic_DNA"/>
</dbReference>
<dbReference type="KEGG" id="aaci:ASQ49_16425"/>
<keyword evidence="1" id="KW-0812">Transmembrane</keyword>
<dbReference type="EMBL" id="CP015970">
    <property type="protein sequence ID" value="AOZ47982.1"/>
    <property type="molecule type" value="Genomic_DNA"/>
</dbReference>
<keyword evidence="1" id="KW-1133">Transmembrane helix</keyword>
<dbReference type="Proteomes" id="UP000178666">
    <property type="component" value="Chromosome"/>
</dbReference>
<reference evidence="3 5" key="1">
    <citation type="journal article" date="2016" name="Plant Dis.">
        <title>Improved production of propionic acid using genome shuffling.</title>
        <authorList>
            <person name="Luna-Flores C.H."/>
            <person name="Palfreyman R.W."/>
            <person name="Kromer J.O."/>
            <person name="Nielsen L.K."/>
            <person name="Marcellin E."/>
        </authorList>
    </citation>
    <scope>NUCLEOTIDE SEQUENCE [LARGE SCALE GENOMIC DNA]</scope>
    <source>
        <strain evidence="3 5">F3E8</strain>
    </source>
</reference>
<keyword evidence="1" id="KW-0472">Membrane</keyword>
<evidence type="ECO:0000313" key="5">
    <source>
        <dbReference type="Proteomes" id="UP000178666"/>
    </source>
</evidence>
<accession>A0A142KK99</accession>
<gene>
    <name evidence="3" type="ORF">A8L58_16310</name>
    <name evidence="2" type="ORF">AXH35_14855</name>
</gene>
<dbReference type="RefSeq" id="WP_028701184.1">
    <property type="nucleotide sequence ID" value="NZ_CP013126.1"/>
</dbReference>
<evidence type="ECO:0000313" key="3">
    <source>
        <dbReference type="EMBL" id="AOZ47982.1"/>
    </source>
</evidence>
<reference evidence="2 4" key="2">
    <citation type="submission" date="2016-02" db="EMBL/GenBank/DDBJ databases">
        <title>Complete Genome Sequence of Propionibacterium acidipropionici ATCC 55737.</title>
        <authorList>
            <person name="Luna Flores C.H."/>
            <person name="Nielsen L.K."/>
            <person name="Marcellin E."/>
        </authorList>
    </citation>
    <scope>NUCLEOTIDE SEQUENCE [LARGE SCALE GENOMIC DNA]</scope>
    <source>
        <strain evidence="2 4">ATCC 55737</strain>
    </source>
</reference>
<evidence type="ECO:0000256" key="1">
    <source>
        <dbReference type="SAM" id="Phobius"/>
    </source>
</evidence>
<name>A0A142KK99_9ACTN</name>
<keyword evidence="5" id="KW-1185">Reference proteome</keyword>
<sequence>MVLLIHRVNRVIGVAPMILRLFTIAFLEYGQGVSNILLPVIALIVGIPVFCTGLLSRREAPPSVKKPLGTVPPD</sequence>
<evidence type="ECO:0000313" key="4">
    <source>
        <dbReference type="Proteomes" id="UP000075221"/>
    </source>
</evidence>
<dbReference type="AlphaFoldDB" id="A0A142KK99"/>
<proteinExistence type="predicted"/>
<dbReference type="GeneID" id="88086587"/>
<organism evidence="2 4">
    <name type="scientific">Acidipropionibacterium acidipropionici</name>
    <dbReference type="NCBI Taxonomy" id="1748"/>
    <lineage>
        <taxon>Bacteria</taxon>
        <taxon>Bacillati</taxon>
        <taxon>Actinomycetota</taxon>
        <taxon>Actinomycetes</taxon>
        <taxon>Propionibacteriales</taxon>
        <taxon>Propionibacteriaceae</taxon>
        <taxon>Acidipropionibacterium</taxon>
    </lineage>
</organism>
<protein>
    <submittedName>
        <fullName evidence="2">Uncharacterized protein</fullName>
    </submittedName>
</protein>